<feature type="region of interest" description="Disordered" evidence="1">
    <location>
        <begin position="676"/>
        <end position="733"/>
    </location>
</feature>
<dbReference type="SUPFAM" id="SSF47954">
    <property type="entry name" value="Cyclin-like"/>
    <property type="match status" value="2"/>
</dbReference>
<feature type="compositionally biased region" description="Polar residues" evidence="1">
    <location>
        <begin position="722"/>
        <end position="733"/>
    </location>
</feature>
<dbReference type="GO" id="GO:2000134">
    <property type="term" value="P:negative regulation of G1/S transition of mitotic cell cycle"/>
    <property type="evidence" value="ECO:0007669"/>
    <property type="project" value="TreeGrafter"/>
</dbReference>
<dbReference type="GO" id="GO:0030154">
    <property type="term" value="P:cell differentiation"/>
    <property type="evidence" value="ECO:0007669"/>
    <property type="project" value="TreeGrafter"/>
</dbReference>
<dbReference type="Pfam" id="PF01857">
    <property type="entry name" value="RB_B"/>
    <property type="match status" value="1"/>
</dbReference>
<dbReference type="InterPro" id="IPR028309">
    <property type="entry name" value="RB_fam"/>
</dbReference>
<dbReference type="Gene3D" id="1.10.472.10">
    <property type="entry name" value="Cyclin-like"/>
    <property type="match status" value="2"/>
</dbReference>
<dbReference type="Pfam" id="PF01858">
    <property type="entry name" value="RB_A"/>
    <property type="match status" value="1"/>
</dbReference>
<protein>
    <recommendedName>
        <fullName evidence="3">Retinoblastoma-associated protein A-box domain-containing protein</fullName>
    </recommendedName>
</protein>
<feature type="domain" description="Retinoblastoma-associated protein A-box" evidence="3">
    <location>
        <begin position="145"/>
        <end position="323"/>
    </location>
</feature>
<dbReference type="GO" id="GO:0006357">
    <property type="term" value="P:regulation of transcription by RNA polymerase II"/>
    <property type="evidence" value="ECO:0007669"/>
    <property type="project" value="InterPro"/>
</dbReference>
<name>A0A6B2KYG1_9EUKA</name>
<dbReference type="SMART" id="SM01368">
    <property type="entry name" value="RB_A"/>
    <property type="match status" value="1"/>
</dbReference>
<proteinExistence type="predicted"/>
<accession>A0A6B2KYG1</accession>
<feature type="compositionally biased region" description="Polar residues" evidence="1">
    <location>
        <begin position="695"/>
        <end position="707"/>
    </location>
</feature>
<dbReference type="GO" id="GO:0000977">
    <property type="term" value="F:RNA polymerase II transcription regulatory region sequence-specific DNA binding"/>
    <property type="evidence" value="ECO:0007669"/>
    <property type="project" value="TreeGrafter"/>
</dbReference>
<reference evidence="4" key="1">
    <citation type="journal article" date="2020" name="J. Eukaryot. Microbiol.">
        <title>De novo Sequencing, Assembly and Annotation of the Transcriptome for the Free-Living Testate Amoeba Arcella intermedia.</title>
        <authorList>
            <person name="Ribeiro G.M."/>
            <person name="Porfirio-Sousa A.L."/>
            <person name="Maurer-Alcala X.X."/>
            <person name="Katz L.A."/>
            <person name="Lahr D.J.G."/>
        </authorList>
    </citation>
    <scope>NUCLEOTIDE SEQUENCE</scope>
</reference>
<dbReference type="Gene3D" id="1.10.472.140">
    <property type="match status" value="1"/>
</dbReference>
<keyword evidence="2" id="KW-0732">Signal</keyword>
<organism evidence="4">
    <name type="scientific">Arcella intermedia</name>
    <dbReference type="NCBI Taxonomy" id="1963864"/>
    <lineage>
        <taxon>Eukaryota</taxon>
        <taxon>Amoebozoa</taxon>
        <taxon>Tubulinea</taxon>
        <taxon>Elardia</taxon>
        <taxon>Arcellinida</taxon>
        <taxon>Sphaerothecina</taxon>
        <taxon>Arcellidae</taxon>
        <taxon>Arcella</taxon>
    </lineage>
</organism>
<dbReference type="InterPro" id="IPR002719">
    <property type="entry name" value="RB_B"/>
</dbReference>
<dbReference type="EMBL" id="GIBP01000827">
    <property type="protein sequence ID" value="NDV29796.1"/>
    <property type="molecule type" value="Transcribed_RNA"/>
</dbReference>
<evidence type="ECO:0000256" key="1">
    <source>
        <dbReference type="SAM" id="MobiDB-lite"/>
    </source>
</evidence>
<dbReference type="AlphaFoldDB" id="A0A6B2KYG1"/>
<evidence type="ECO:0000259" key="3">
    <source>
        <dbReference type="SMART" id="SM01368"/>
    </source>
</evidence>
<feature type="chain" id="PRO_5033878575" description="Retinoblastoma-associated protein A-box domain-containing protein" evidence="2">
    <location>
        <begin position="20"/>
        <end position="733"/>
    </location>
</feature>
<evidence type="ECO:0000313" key="4">
    <source>
        <dbReference type="EMBL" id="NDV29794.1"/>
    </source>
</evidence>
<dbReference type="GO" id="GO:0005667">
    <property type="term" value="C:transcription regulator complex"/>
    <property type="evidence" value="ECO:0007669"/>
    <property type="project" value="TreeGrafter"/>
</dbReference>
<dbReference type="CDD" id="cd20548">
    <property type="entry name" value="CYCLIN_RB-like"/>
    <property type="match status" value="1"/>
</dbReference>
<dbReference type="PANTHER" id="PTHR13742">
    <property type="entry name" value="RETINOBLASTOMA-ASSOCIATED PROTEIN RB -RELATED"/>
    <property type="match status" value="1"/>
</dbReference>
<sequence length="733" mass="83623">MDFIPSLHLLLCCVDFLLGHVPEELKKLKFSELEGKPGTKLDTLLYICRMNHANYDQAREMQKKFYEWLSELCRSKTLTVHNASDPSGAQYLSGLLDRYLLENLKSLNTEYELLLYATGLFDERLFLEGNEQVQSPRPIQASLMTPIKATLGAHDWLVKTLTPLEDSPSPKLKLFYEGQPELLQNLLQKITTWMKPLIFEVENLYRRLLVTKLYFRIFENILVAESKLKSTKYPILLNHDLFNKSLLACCSEVVITAYRENLKFPWILRNYELTGFEFYTIIDCVINNEIGLPENIVKHLRSIEERILEEMGWEKASPIFSKLDAPQRELLKENLEKTRLTQTQGSPSKATTKKLLHKKVDIFLRRVAHLASLRINELADSLASEGTKLTLPLVHHIEYVFNYVLTQTELIQDRHIDQIMMCVLYGVCKVNGIKVTFKQIVDKYSLQPQAVSQTYRAAKLNGEEKGDIIKFYNEVFLNAVESFLNIFTLEGKGGGKENEIKPNPSNLVVLSPLKSQKSPQKIRNLLVSPGSTPLLMKKPGFYFGDVKTRVKRKLDYNFLLGGPEKAAQGIPPYPVQEVEPTAPIPLTHPPRTLEDPLLSFRPLLPLPSQPRVVPSFPATVPPHFTLDKLPPIAHKEPLEDPKLVRSPLQPIKFTTTITRQSQKLPNLSEIFQVEPRMPMVGQEKEKRENKGPAGQNENLPLTNSTTALLEPNKDVKRKLEDSTPSSGNKKPKF</sequence>
<feature type="compositionally biased region" description="Basic and acidic residues" evidence="1">
    <location>
        <begin position="711"/>
        <end position="721"/>
    </location>
</feature>
<dbReference type="GO" id="GO:0005634">
    <property type="term" value="C:nucleus"/>
    <property type="evidence" value="ECO:0007669"/>
    <property type="project" value="InterPro"/>
</dbReference>
<dbReference type="InterPro" id="IPR036915">
    <property type="entry name" value="Cyclin-like_sf"/>
</dbReference>
<feature type="signal peptide" evidence="2">
    <location>
        <begin position="1"/>
        <end position="19"/>
    </location>
</feature>
<evidence type="ECO:0000256" key="2">
    <source>
        <dbReference type="SAM" id="SignalP"/>
    </source>
</evidence>
<dbReference type="PANTHER" id="PTHR13742:SF17">
    <property type="entry name" value="RE32990P-RELATED"/>
    <property type="match status" value="1"/>
</dbReference>
<dbReference type="GO" id="GO:0000785">
    <property type="term" value="C:chromatin"/>
    <property type="evidence" value="ECO:0007669"/>
    <property type="project" value="TreeGrafter"/>
</dbReference>
<dbReference type="InterPro" id="IPR002720">
    <property type="entry name" value="RB_A"/>
</dbReference>
<dbReference type="EMBL" id="GIBP01000825">
    <property type="protein sequence ID" value="NDV29794.1"/>
    <property type="molecule type" value="Transcribed_RNA"/>
</dbReference>